<name>A0AAD6P583_9ROSI</name>
<dbReference type="InterPro" id="IPR038408">
    <property type="entry name" value="GNK2_sf"/>
</dbReference>
<dbReference type="Pfam" id="PF01657">
    <property type="entry name" value="Stress-antifung"/>
    <property type="match status" value="1"/>
</dbReference>
<evidence type="ECO:0000256" key="1">
    <source>
        <dbReference type="ARBA" id="ARBA00022729"/>
    </source>
</evidence>
<dbReference type="EMBL" id="JAPFFJ010000011">
    <property type="protein sequence ID" value="KAJ6416441.1"/>
    <property type="molecule type" value="Genomic_DNA"/>
</dbReference>
<comment type="caution">
    <text evidence="5">The sequence shown here is derived from an EMBL/GenBank/DDBJ whole genome shotgun (WGS) entry which is preliminary data.</text>
</comment>
<feature type="compositionally biased region" description="Low complexity" evidence="3">
    <location>
        <begin position="1"/>
        <end position="20"/>
    </location>
</feature>
<evidence type="ECO:0000256" key="2">
    <source>
        <dbReference type="ARBA" id="ARBA00022737"/>
    </source>
</evidence>
<dbReference type="Gene3D" id="3.30.430.20">
    <property type="entry name" value="Gnk2 domain, C-X8-C-X2-C motif"/>
    <property type="match status" value="1"/>
</dbReference>
<evidence type="ECO:0000259" key="4">
    <source>
        <dbReference type="Pfam" id="PF01657"/>
    </source>
</evidence>
<gene>
    <name evidence="5" type="ORF">OIU84_002326</name>
</gene>
<reference evidence="5 6" key="1">
    <citation type="journal article" date="2023" name="Int. J. Mol. Sci.">
        <title>De Novo Assembly and Annotation of 11 Diverse Shrub Willow (Salix) Genomes Reveals Novel Gene Organization in Sex-Linked Regions.</title>
        <authorList>
            <person name="Hyden B."/>
            <person name="Feng K."/>
            <person name="Yates T.B."/>
            <person name="Jawdy S."/>
            <person name="Cereghino C."/>
            <person name="Smart L.B."/>
            <person name="Muchero W."/>
        </authorList>
    </citation>
    <scope>NUCLEOTIDE SEQUENCE [LARGE SCALE GENOMIC DNA]</scope>
    <source>
        <tissue evidence="5">Shoot tip</tissue>
    </source>
</reference>
<dbReference type="Proteomes" id="UP001162972">
    <property type="component" value="Chromosome 11"/>
</dbReference>
<sequence>MTPETSAPTVPTPTTETSSSLLWPPMSQQMVVSTIPPQAKYNDTVYALVLCISDPSAEDCASCVNFCNSRTQSSMS</sequence>
<keyword evidence="1" id="KW-0732">Signal</keyword>
<proteinExistence type="predicted"/>
<keyword evidence="2" id="KW-0677">Repeat</keyword>
<evidence type="ECO:0000313" key="6">
    <source>
        <dbReference type="Proteomes" id="UP001162972"/>
    </source>
</evidence>
<feature type="region of interest" description="Disordered" evidence="3">
    <location>
        <begin position="1"/>
        <end position="22"/>
    </location>
</feature>
<protein>
    <recommendedName>
        <fullName evidence="4">Gnk2-homologous domain-containing protein</fullName>
    </recommendedName>
</protein>
<keyword evidence="6" id="KW-1185">Reference proteome</keyword>
<accession>A0AAD6P583</accession>
<feature type="domain" description="Gnk2-homologous" evidence="4">
    <location>
        <begin position="39"/>
        <end position="69"/>
    </location>
</feature>
<evidence type="ECO:0000313" key="5">
    <source>
        <dbReference type="EMBL" id="KAJ6416441.1"/>
    </source>
</evidence>
<dbReference type="InterPro" id="IPR002902">
    <property type="entry name" value="GNK2"/>
</dbReference>
<organism evidence="5 6">
    <name type="scientific">Salix udensis</name>
    <dbReference type="NCBI Taxonomy" id="889485"/>
    <lineage>
        <taxon>Eukaryota</taxon>
        <taxon>Viridiplantae</taxon>
        <taxon>Streptophyta</taxon>
        <taxon>Embryophyta</taxon>
        <taxon>Tracheophyta</taxon>
        <taxon>Spermatophyta</taxon>
        <taxon>Magnoliopsida</taxon>
        <taxon>eudicotyledons</taxon>
        <taxon>Gunneridae</taxon>
        <taxon>Pentapetalae</taxon>
        <taxon>rosids</taxon>
        <taxon>fabids</taxon>
        <taxon>Malpighiales</taxon>
        <taxon>Salicaceae</taxon>
        <taxon>Saliceae</taxon>
        <taxon>Salix</taxon>
    </lineage>
</organism>
<dbReference type="AlphaFoldDB" id="A0AAD6P583"/>
<evidence type="ECO:0000256" key="3">
    <source>
        <dbReference type="SAM" id="MobiDB-lite"/>
    </source>
</evidence>